<gene>
    <name evidence="7" type="ORF">P0Y65_16460</name>
</gene>
<keyword evidence="3 5" id="KW-0732">Signal</keyword>
<evidence type="ECO:0000256" key="2">
    <source>
        <dbReference type="ARBA" id="ARBA00010742"/>
    </source>
</evidence>
<dbReference type="Gene3D" id="3.40.190.10">
    <property type="entry name" value="Periplasmic binding protein-like II"/>
    <property type="match status" value="2"/>
</dbReference>
<accession>A0AAJ5VUS7</accession>
<protein>
    <submittedName>
        <fullName evidence="7">ABC transporter substrate-binding protein</fullName>
    </submittedName>
</protein>
<dbReference type="PANTHER" id="PTHR30024">
    <property type="entry name" value="ALIPHATIC SULFONATES-BINDING PROTEIN-RELATED"/>
    <property type="match status" value="1"/>
</dbReference>
<organism evidence="7 8">
    <name type="scientific">Candidatus Devosia phytovorans</name>
    <dbReference type="NCBI Taxonomy" id="3121372"/>
    <lineage>
        <taxon>Bacteria</taxon>
        <taxon>Pseudomonadati</taxon>
        <taxon>Pseudomonadota</taxon>
        <taxon>Alphaproteobacteria</taxon>
        <taxon>Hyphomicrobiales</taxon>
        <taxon>Devosiaceae</taxon>
        <taxon>Devosia</taxon>
    </lineage>
</organism>
<evidence type="ECO:0000256" key="1">
    <source>
        <dbReference type="ARBA" id="ARBA00004418"/>
    </source>
</evidence>
<evidence type="ECO:0000259" key="6">
    <source>
        <dbReference type="Pfam" id="PF09084"/>
    </source>
</evidence>
<name>A0AAJ5VUS7_9HYPH</name>
<dbReference type="AlphaFoldDB" id="A0AAJ5VUS7"/>
<dbReference type="GO" id="GO:0042597">
    <property type="term" value="C:periplasmic space"/>
    <property type="evidence" value="ECO:0007669"/>
    <property type="project" value="UniProtKB-SubCell"/>
</dbReference>
<proteinExistence type="inferred from homology"/>
<comment type="similarity">
    <text evidence="2">Belongs to the bacterial solute-binding protein SsuA/TauA family.</text>
</comment>
<feature type="coiled-coil region" evidence="4">
    <location>
        <begin position="220"/>
        <end position="247"/>
    </location>
</feature>
<reference evidence="7" key="1">
    <citation type="submission" date="2023-03" db="EMBL/GenBank/DDBJ databases">
        <title>Andean soil-derived lignocellulolytic bacterial consortium as a source of novel taxa and putative plastic-active enzymes.</title>
        <authorList>
            <person name="Diaz-Garcia L."/>
            <person name="Chuvochina M."/>
            <person name="Feuerriegel G."/>
            <person name="Bunk B."/>
            <person name="Sproer C."/>
            <person name="Streit W.R."/>
            <person name="Rodriguez L.M."/>
            <person name="Overmann J."/>
            <person name="Jimenez D.J."/>
        </authorList>
    </citation>
    <scope>NUCLEOTIDE SEQUENCE</scope>
    <source>
        <strain evidence="7">MAG 4196</strain>
    </source>
</reference>
<dbReference type="Pfam" id="PF09084">
    <property type="entry name" value="NMT1"/>
    <property type="match status" value="1"/>
</dbReference>
<dbReference type="EMBL" id="CP119312">
    <property type="protein sequence ID" value="WEK03769.1"/>
    <property type="molecule type" value="Genomic_DNA"/>
</dbReference>
<feature type="domain" description="SsuA/THI5-like" evidence="6">
    <location>
        <begin position="44"/>
        <end position="249"/>
    </location>
</feature>
<comment type="subcellular location">
    <subcellularLocation>
        <location evidence="1">Periplasm</location>
    </subcellularLocation>
</comment>
<feature type="signal peptide" evidence="5">
    <location>
        <begin position="1"/>
        <end position="23"/>
    </location>
</feature>
<evidence type="ECO:0000256" key="4">
    <source>
        <dbReference type="SAM" id="Coils"/>
    </source>
</evidence>
<keyword evidence="4" id="KW-0175">Coiled coil</keyword>
<evidence type="ECO:0000256" key="3">
    <source>
        <dbReference type="ARBA" id="ARBA00022729"/>
    </source>
</evidence>
<evidence type="ECO:0000313" key="7">
    <source>
        <dbReference type="EMBL" id="WEK03769.1"/>
    </source>
</evidence>
<dbReference type="SUPFAM" id="SSF53850">
    <property type="entry name" value="Periplasmic binding protein-like II"/>
    <property type="match status" value="1"/>
</dbReference>
<evidence type="ECO:0000256" key="5">
    <source>
        <dbReference type="SAM" id="SignalP"/>
    </source>
</evidence>
<evidence type="ECO:0000313" key="8">
    <source>
        <dbReference type="Proteomes" id="UP001217476"/>
    </source>
</evidence>
<dbReference type="PANTHER" id="PTHR30024:SF47">
    <property type="entry name" value="TAURINE-BINDING PERIPLASMIC PROTEIN"/>
    <property type="match status" value="1"/>
</dbReference>
<sequence>MIIKLAMAVATTAAVLGAVPTQAEPFRIIVTSTEVPLVPNSVLHLAESEGYFERAGVDVELVPAAQTPMAVTALLTGNGEMANISTEALLGLYARQDSSLVAVGSTDKAIPYIIAAHDGVTFDSLSAGTFGVGRENSLDYTLSRQVLSSRGTRIDDMTYLPLGDPAVRAQALQQGRVDATTMSIGVFLAMPERTGLNILVDADTFYRAAPIVTKVNVVSREVLANRRADLEAVLEALTLAARDYAAEPQRWVDAMSRARPDVDPSALAQLAELYADSWTVNGGLQLREATFTGSWYKETGALGGDITIPVGFWTQFEPLDAVLEKLGVSELGDDVTR</sequence>
<dbReference type="Proteomes" id="UP001217476">
    <property type="component" value="Chromosome"/>
</dbReference>
<dbReference type="InterPro" id="IPR015168">
    <property type="entry name" value="SsuA/THI5"/>
</dbReference>
<feature type="chain" id="PRO_5042529284" evidence="5">
    <location>
        <begin position="24"/>
        <end position="337"/>
    </location>
</feature>